<evidence type="ECO:0000313" key="2">
    <source>
        <dbReference type="EMBL" id="KAJ8880971.1"/>
    </source>
</evidence>
<name>A0ABQ9H9S6_9NEOP</name>
<gene>
    <name evidence="2" type="ORF">PR048_017444</name>
</gene>
<proteinExistence type="predicted"/>
<dbReference type="InterPro" id="IPR007889">
    <property type="entry name" value="HTH_Psq"/>
</dbReference>
<dbReference type="Proteomes" id="UP001159363">
    <property type="component" value="Chromosome 5"/>
</dbReference>
<dbReference type="EMBL" id="JARBHB010000006">
    <property type="protein sequence ID" value="KAJ8880971.1"/>
    <property type="molecule type" value="Genomic_DNA"/>
</dbReference>
<dbReference type="Gene3D" id="1.10.10.60">
    <property type="entry name" value="Homeodomain-like"/>
    <property type="match status" value="1"/>
</dbReference>
<accession>A0ABQ9H9S6</accession>
<reference evidence="2 3" key="1">
    <citation type="submission" date="2023-02" db="EMBL/GenBank/DDBJ databases">
        <title>LHISI_Scaffold_Assembly.</title>
        <authorList>
            <person name="Stuart O.P."/>
            <person name="Cleave R."/>
            <person name="Magrath M.J.L."/>
            <person name="Mikheyev A.S."/>
        </authorList>
    </citation>
    <scope>NUCLEOTIDE SEQUENCE [LARGE SCALE GENOMIC DNA]</scope>
    <source>
        <strain evidence="2">Daus_M_001</strain>
        <tissue evidence="2">Leg muscle</tissue>
    </source>
</reference>
<organism evidence="2 3">
    <name type="scientific">Dryococelus australis</name>
    <dbReference type="NCBI Taxonomy" id="614101"/>
    <lineage>
        <taxon>Eukaryota</taxon>
        <taxon>Metazoa</taxon>
        <taxon>Ecdysozoa</taxon>
        <taxon>Arthropoda</taxon>
        <taxon>Hexapoda</taxon>
        <taxon>Insecta</taxon>
        <taxon>Pterygota</taxon>
        <taxon>Neoptera</taxon>
        <taxon>Polyneoptera</taxon>
        <taxon>Phasmatodea</taxon>
        <taxon>Verophasmatodea</taxon>
        <taxon>Anareolatae</taxon>
        <taxon>Phasmatidae</taxon>
        <taxon>Eurycanthinae</taxon>
        <taxon>Dryococelus</taxon>
    </lineage>
</organism>
<keyword evidence="3" id="KW-1185">Reference proteome</keyword>
<evidence type="ECO:0000313" key="3">
    <source>
        <dbReference type="Proteomes" id="UP001159363"/>
    </source>
</evidence>
<evidence type="ECO:0000259" key="1">
    <source>
        <dbReference type="Pfam" id="PF04218"/>
    </source>
</evidence>
<sequence length="73" mass="8208">MKTEVAKEFNIPLSLLSTILKNHDKIIGSSDAAAPLKDRKRIHGQKYAAMEGKLLEWYHEMHATNLPLSGHLV</sequence>
<protein>
    <recommendedName>
        <fullName evidence="1">HTH psq-type domain-containing protein</fullName>
    </recommendedName>
</protein>
<feature type="domain" description="HTH psq-type" evidence="1">
    <location>
        <begin position="2"/>
        <end position="27"/>
    </location>
</feature>
<dbReference type="Pfam" id="PF04218">
    <property type="entry name" value="CENP-B_N"/>
    <property type="match status" value="1"/>
</dbReference>
<comment type="caution">
    <text evidence="2">The sequence shown here is derived from an EMBL/GenBank/DDBJ whole genome shotgun (WGS) entry which is preliminary data.</text>
</comment>